<evidence type="ECO:0000256" key="1">
    <source>
        <dbReference type="ARBA" id="ARBA00006739"/>
    </source>
</evidence>
<dbReference type="PANTHER" id="PTHR22916:SF51">
    <property type="entry name" value="GLYCOSYLTRANSFERASE EPSH-RELATED"/>
    <property type="match status" value="1"/>
</dbReference>
<evidence type="ECO:0000259" key="4">
    <source>
        <dbReference type="Pfam" id="PF00535"/>
    </source>
</evidence>
<organism evidence="5 6">
    <name type="scientific">Bacillus solimangrovi</name>
    <dbReference type="NCBI Taxonomy" id="1305675"/>
    <lineage>
        <taxon>Bacteria</taxon>
        <taxon>Bacillati</taxon>
        <taxon>Bacillota</taxon>
        <taxon>Bacilli</taxon>
        <taxon>Bacillales</taxon>
        <taxon>Bacillaceae</taxon>
        <taxon>Bacillus</taxon>
    </lineage>
</organism>
<evidence type="ECO:0000313" key="6">
    <source>
        <dbReference type="Proteomes" id="UP000095209"/>
    </source>
</evidence>
<comment type="caution">
    <text evidence="5">The sequence shown here is derived from an EMBL/GenBank/DDBJ whole genome shotgun (WGS) entry which is preliminary data.</text>
</comment>
<dbReference type="InterPro" id="IPR029044">
    <property type="entry name" value="Nucleotide-diphossugar_trans"/>
</dbReference>
<protein>
    <recommendedName>
        <fullName evidence="4">Glycosyltransferase 2-like domain-containing protein</fullName>
    </recommendedName>
</protein>
<dbReference type="Proteomes" id="UP000095209">
    <property type="component" value="Unassembled WGS sequence"/>
</dbReference>
<dbReference type="Pfam" id="PF00535">
    <property type="entry name" value="Glycos_transf_2"/>
    <property type="match status" value="1"/>
</dbReference>
<dbReference type="AlphaFoldDB" id="A0A1E5LDJ7"/>
<dbReference type="EMBL" id="MJEH01000033">
    <property type="protein sequence ID" value="OEH92144.1"/>
    <property type="molecule type" value="Genomic_DNA"/>
</dbReference>
<evidence type="ECO:0000256" key="3">
    <source>
        <dbReference type="ARBA" id="ARBA00022679"/>
    </source>
</evidence>
<proteinExistence type="inferred from homology"/>
<reference evidence="5 6" key="1">
    <citation type="submission" date="2016-08" db="EMBL/GenBank/DDBJ databases">
        <title>Genome of Bacillus solimangrovi GH2-4.</title>
        <authorList>
            <person name="Lim S."/>
            <person name="Kim B.-C."/>
        </authorList>
    </citation>
    <scope>NUCLEOTIDE SEQUENCE [LARGE SCALE GENOMIC DNA]</scope>
    <source>
        <strain evidence="5 6">GH2-4</strain>
    </source>
</reference>
<keyword evidence="2" id="KW-0328">Glycosyltransferase</keyword>
<dbReference type="GO" id="GO:0016757">
    <property type="term" value="F:glycosyltransferase activity"/>
    <property type="evidence" value="ECO:0007669"/>
    <property type="project" value="UniProtKB-KW"/>
</dbReference>
<keyword evidence="6" id="KW-1185">Reference proteome</keyword>
<keyword evidence="3" id="KW-0808">Transferase</keyword>
<evidence type="ECO:0000313" key="5">
    <source>
        <dbReference type="EMBL" id="OEH92144.1"/>
    </source>
</evidence>
<dbReference type="STRING" id="1305675.BFG57_02405"/>
<dbReference type="SUPFAM" id="SSF53448">
    <property type="entry name" value="Nucleotide-diphospho-sugar transferases"/>
    <property type="match status" value="1"/>
</dbReference>
<sequence length="345" mass="40162">MELFTIIIPIYNVEKYLEECINSVINQTYKNLDIILVNDGSQDKSLEICKQYKKSDTRINLISKTNGGLSSARNVGLENARGKYVMFLDSDDYLYNEEVVEKFINIFRTTNCDLIYGSYTGFLDESQDNIGMYIKDKRLNITNSDVVNMDNQGVLLQLYKSKSYASSAATKVYKKEVIDTNGLEFKMGIYHEDEEWTPKVIANTQKVYVFNEKFYMRRYRPESIMTTQDESKLVKRINDLLSIANWMIKYTDQNFDNIELKNTMKSYFGSFIIRSLILYKSIATEEYKNKAKQLIFQNLHLFKYMNSAKFRVINILNNLVGIDLTASFLSILLKIKTNKGDKYEG</sequence>
<dbReference type="PANTHER" id="PTHR22916">
    <property type="entry name" value="GLYCOSYLTRANSFERASE"/>
    <property type="match status" value="1"/>
</dbReference>
<comment type="similarity">
    <text evidence="1">Belongs to the glycosyltransferase 2 family.</text>
</comment>
<gene>
    <name evidence="5" type="ORF">BFG57_02405</name>
</gene>
<accession>A0A1E5LDJ7</accession>
<dbReference type="CDD" id="cd00761">
    <property type="entry name" value="Glyco_tranf_GTA_type"/>
    <property type="match status" value="1"/>
</dbReference>
<name>A0A1E5LDJ7_9BACI</name>
<dbReference type="InterPro" id="IPR001173">
    <property type="entry name" value="Glyco_trans_2-like"/>
</dbReference>
<dbReference type="Gene3D" id="3.90.550.10">
    <property type="entry name" value="Spore Coat Polysaccharide Biosynthesis Protein SpsA, Chain A"/>
    <property type="match status" value="1"/>
</dbReference>
<evidence type="ECO:0000256" key="2">
    <source>
        <dbReference type="ARBA" id="ARBA00022676"/>
    </source>
</evidence>
<dbReference type="RefSeq" id="WP_069717685.1">
    <property type="nucleotide sequence ID" value="NZ_MJEH01000033.1"/>
</dbReference>
<feature type="domain" description="Glycosyltransferase 2-like" evidence="4">
    <location>
        <begin position="5"/>
        <end position="132"/>
    </location>
</feature>